<dbReference type="Proteomes" id="UP000824504">
    <property type="component" value="Chromosome"/>
</dbReference>
<feature type="transmembrane region" description="Helical" evidence="1">
    <location>
        <begin position="12"/>
        <end position="35"/>
    </location>
</feature>
<evidence type="ECO:0000313" key="4">
    <source>
        <dbReference type="Proteomes" id="UP000824504"/>
    </source>
</evidence>
<proteinExistence type="predicted"/>
<name>A0ABX8SI60_9ACTN</name>
<dbReference type="InterPro" id="IPR003848">
    <property type="entry name" value="DUF218"/>
</dbReference>
<gene>
    <name evidence="3" type="ORF">KDB89_00255</name>
</gene>
<keyword evidence="1" id="KW-0472">Membrane</keyword>
<keyword evidence="1" id="KW-0812">Transmembrane</keyword>
<evidence type="ECO:0000313" key="3">
    <source>
        <dbReference type="EMBL" id="QXT62963.1"/>
    </source>
</evidence>
<feature type="domain" description="DUF218" evidence="2">
    <location>
        <begin position="47"/>
        <end position="164"/>
    </location>
</feature>
<protein>
    <submittedName>
        <fullName evidence="3">YdcF family protein</fullName>
    </submittedName>
</protein>
<sequence length="187" mass="20913">MFRQGGRGKRRWPLVVGGTVVLLIVVWLGLCWRYVAHPTVDPYQSVDAIYVLGPAEGRIDLGRELAAEYGAQALLVTVSVNETTGAVYEKDFCDKQAGYEVICLNPDPYTTQGEAEELAAYTDEQGWDTVAVLTDTPHMSRARLWMERYVQADVVMWETDEAMSPMDWAYSFVYQSGAWVKAMVVGS</sequence>
<dbReference type="Pfam" id="PF02698">
    <property type="entry name" value="DUF218"/>
    <property type="match status" value="1"/>
</dbReference>
<evidence type="ECO:0000256" key="1">
    <source>
        <dbReference type="SAM" id="Phobius"/>
    </source>
</evidence>
<organism evidence="3 4">
    <name type="scientific">Tessaracoccus palaemonis</name>
    <dbReference type="NCBI Taxonomy" id="2829499"/>
    <lineage>
        <taxon>Bacteria</taxon>
        <taxon>Bacillati</taxon>
        <taxon>Actinomycetota</taxon>
        <taxon>Actinomycetes</taxon>
        <taxon>Propionibacteriales</taxon>
        <taxon>Propionibacteriaceae</taxon>
        <taxon>Tessaracoccus</taxon>
    </lineage>
</organism>
<dbReference type="RefSeq" id="WP_219082330.1">
    <property type="nucleotide sequence ID" value="NZ_CP079216.1"/>
</dbReference>
<keyword evidence="1" id="KW-1133">Transmembrane helix</keyword>
<keyword evidence="4" id="KW-1185">Reference proteome</keyword>
<evidence type="ECO:0000259" key="2">
    <source>
        <dbReference type="Pfam" id="PF02698"/>
    </source>
</evidence>
<dbReference type="EMBL" id="CP079216">
    <property type="protein sequence ID" value="QXT62963.1"/>
    <property type="molecule type" value="Genomic_DNA"/>
</dbReference>
<accession>A0ABX8SI60</accession>
<reference evidence="3 4" key="1">
    <citation type="submission" date="2021-07" db="EMBL/GenBank/DDBJ databases">
        <title>complete genome sequencing of Tessaracoccus sp.J1M15.</title>
        <authorList>
            <person name="Bae J.-W."/>
            <person name="Kim D.-y."/>
        </authorList>
    </citation>
    <scope>NUCLEOTIDE SEQUENCE [LARGE SCALE GENOMIC DNA]</scope>
    <source>
        <strain evidence="3 4">J1M15</strain>
    </source>
</reference>